<name>A0A8T0E0N1_ARGBR</name>
<sequence>MKTADSERLIAQKQAKSEPFAGKIMTIVFWEVYGILLLDYLEKKGSIMNSKYYANPLDKLHSKIKEKRLSLAKKKGLFPLDNTPVHNTVVVMSKLYELKFEILPPAYYSPYIVLSDYNLFPDLKKISVLEGNSVLISKSSQRRIPTFWS</sequence>
<dbReference type="Gene3D" id="3.30.420.10">
    <property type="entry name" value="Ribonuclease H-like superfamily/Ribonuclease H"/>
    <property type="match status" value="1"/>
</dbReference>
<gene>
    <name evidence="1" type="ORF">HNY73_021833</name>
</gene>
<evidence type="ECO:0000313" key="2">
    <source>
        <dbReference type="Proteomes" id="UP000807504"/>
    </source>
</evidence>
<keyword evidence="2" id="KW-1185">Reference proteome</keyword>
<dbReference type="InterPro" id="IPR036397">
    <property type="entry name" value="RNaseH_sf"/>
</dbReference>
<dbReference type="EMBL" id="JABXBU010002231">
    <property type="protein sequence ID" value="KAF8763675.1"/>
    <property type="molecule type" value="Genomic_DNA"/>
</dbReference>
<dbReference type="PANTHER" id="PTHR46060:SF1">
    <property type="entry name" value="MARINER MOS1 TRANSPOSASE-LIKE PROTEIN"/>
    <property type="match status" value="1"/>
</dbReference>
<dbReference type="InterPro" id="IPR001888">
    <property type="entry name" value="Transposase_1"/>
</dbReference>
<dbReference type="AlphaFoldDB" id="A0A8T0E0N1"/>
<dbReference type="Pfam" id="PF01359">
    <property type="entry name" value="Transposase_1"/>
    <property type="match status" value="1"/>
</dbReference>
<evidence type="ECO:0000313" key="1">
    <source>
        <dbReference type="EMBL" id="KAF8763675.1"/>
    </source>
</evidence>
<accession>A0A8T0E0N1</accession>
<dbReference type="PANTHER" id="PTHR46060">
    <property type="entry name" value="MARINER MOS1 TRANSPOSASE-LIKE PROTEIN"/>
    <property type="match status" value="1"/>
</dbReference>
<reference evidence="1" key="1">
    <citation type="journal article" date="2020" name="bioRxiv">
        <title>Chromosome-level reference genome of the European wasp spider Argiope bruennichi: a resource for studies on range expansion and evolutionary adaptation.</title>
        <authorList>
            <person name="Sheffer M.M."/>
            <person name="Hoppe A."/>
            <person name="Krehenwinkel H."/>
            <person name="Uhl G."/>
            <person name="Kuss A.W."/>
            <person name="Jensen L."/>
            <person name="Jensen C."/>
            <person name="Gillespie R.G."/>
            <person name="Hoff K.J."/>
            <person name="Prost S."/>
        </authorList>
    </citation>
    <scope>NUCLEOTIDE SEQUENCE</scope>
</reference>
<dbReference type="Proteomes" id="UP000807504">
    <property type="component" value="Unassembled WGS sequence"/>
</dbReference>
<reference evidence="1" key="2">
    <citation type="submission" date="2020-06" db="EMBL/GenBank/DDBJ databases">
        <authorList>
            <person name="Sheffer M."/>
        </authorList>
    </citation>
    <scope>NUCLEOTIDE SEQUENCE</scope>
</reference>
<dbReference type="InterPro" id="IPR052709">
    <property type="entry name" value="Transposase-MT_Hybrid"/>
</dbReference>
<organism evidence="1 2">
    <name type="scientific">Argiope bruennichi</name>
    <name type="common">Wasp spider</name>
    <name type="synonym">Aranea bruennichi</name>
    <dbReference type="NCBI Taxonomy" id="94029"/>
    <lineage>
        <taxon>Eukaryota</taxon>
        <taxon>Metazoa</taxon>
        <taxon>Ecdysozoa</taxon>
        <taxon>Arthropoda</taxon>
        <taxon>Chelicerata</taxon>
        <taxon>Arachnida</taxon>
        <taxon>Araneae</taxon>
        <taxon>Araneomorphae</taxon>
        <taxon>Entelegynae</taxon>
        <taxon>Araneoidea</taxon>
        <taxon>Araneidae</taxon>
        <taxon>Argiope</taxon>
    </lineage>
</organism>
<comment type="caution">
    <text evidence="1">The sequence shown here is derived from an EMBL/GenBank/DDBJ whole genome shotgun (WGS) entry which is preliminary data.</text>
</comment>
<proteinExistence type="predicted"/>
<dbReference type="GO" id="GO:0003676">
    <property type="term" value="F:nucleic acid binding"/>
    <property type="evidence" value="ECO:0007669"/>
    <property type="project" value="InterPro"/>
</dbReference>
<protein>
    <submittedName>
        <fullName evidence="1">Mariner Mos1 transposase like protein</fullName>
    </submittedName>
</protein>